<comment type="caution">
    <text evidence="2">The sequence shown here is derived from an EMBL/GenBank/DDBJ whole genome shotgun (WGS) entry which is preliminary data.</text>
</comment>
<organism evidence="2">
    <name type="scientific">marine sediment metagenome</name>
    <dbReference type="NCBI Taxonomy" id="412755"/>
    <lineage>
        <taxon>unclassified sequences</taxon>
        <taxon>metagenomes</taxon>
        <taxon>ecological metagenomes</taxon>
    </lineage>
</organism>
<feature type="non-terminal residue" evidence="2">
    <location>
        <position position="146"/>
    </location>
</feature>
<protein>
    <submittedName>
        <fullName evidence="2">Uncharacterized protein</fullName>
    </submittedName>
</protein>
<evidence type="ECO:0000256" key="1">
    <source>
        <dbReference type="SAM" id="Phobius"/>
    </source>
</evidence>
<feature type="transmembrane region" description="Helical" evidence="1">
    <location>
        <begin position="86"/>
        <end position="110"/>
    </location>
</feature>
<evidence type="ECO:0000313" key="2">
    <source>
        <dbReference type="EMBL" id="GAG08131.1"/>
    </source>
</evidence>
<sequence>MAATALCIFYLALVLALSSHVARPFASTWDESAKRSRRTSVTLCVALVAGLAISVSVVLGSLNALLARLGGFDTEGPAHLRSVYDYVLGSELWAGVFLGVLAVVSIVQLIRGLASLGGGKLPKLEPLCTQCGYGLQGGQEPYLHGL</sequence>
<keyword evidence="1" id="KW-0472">Membrane</keyword>
<name>X0W619_9ZZZZ</name>
<accession>X0W619</accession>
<dbReference type="EMBL" id="BARS01029752">
    <property type="protein sequence ID" value="GAG08131.1"/>
    <property type="molecule type" value="Genomic_DNA"/>
</dbReference>
<reference evidence="2" key="1">
    <citation type="journal article" date="2014" name="Front. Microbiol.">
        <title>High frequency of phylogenetically diverse reductive dehalogenase-homologous genes in deep subseafloor sedimentary metagenomes.</title>
        <authorList>
            <person name="Kawai M."/>
            <person name="Futagami T."/>
            <person name="Toyoda A."/>
            <person name="Takaki Y."/>
            <person name="Nishi S."/>
            <person name="Hori S."/>
            <person name="Arai W."/>
            <person name="Tsubouchi T."/>
            <person name="Morono Y."/>
            <person name="Uchiyama I."/>
            <person name="Ito T."/>
            <person name="Fujiyama A."/>
            <person name="Inagaki F."/>
            <person name="Takami H."/>
        </authorList>
    </citation>
    <scope>NUCLEOTIDE SEQUENCE</scope>
    <source>
        <strain evidence="2">Expedition CK06-06</strain>
    </source>
</reference>
<keyword evidence="1" id="KW-1133">Transmembrane helix</keyword>
<proteinExistence type="predicted"/>
<keyword evidence="1" id="KW-0812">Transmembrane</keyword>
<dbReference type="AlphaFoldDB" id="X0W619"/>
<feature type="transmembrane region" description="Helical" evidence="1">
    <location>
        <begin position="40"/>
        <end position="66"/>
    </location>
</feature>
<gene>
    <name evidence="2" type="ORF">S01H1_46460</name>
</gene>